<dbReference type="AlphaFoldDB" id="A0A448YF97"/>
<dbReference type="OrthoDB" id="29523at2759"/>
<feature type="compositionally biased region" description="Basic and acidic residues" evidence="9">
    <location>
        <begin position="202"/>
        <end position="213"/>
    </location>
</feature>
<evidence type="ECO:0000256" key="1">
    <source>
        <dbReference type="ARBA" id="ARBA00004604"/>
    </source>
</evidence>
<proteinExistence type="inferred from homology"/>
<evidence type="ECO:0000256" key="6">
    <source>
        <dbReference type="ARBA" id="ARBA00040137"/>
    </source>
</evidence>
<sequence length="286" mass="32801">MGLAAPRNRQKFGIDPRNTNWSNDTSRFGHRHLVKMGWAPGEGLGRVDHAITTHIRVKVKRDTLGLGASLAKRRGASGDELDAGDNSYLDNFQKLLGRLNGKEEEISTSVERARKERIITGRWGINFVRGDTLRSTWDKEKKLLKETSVRKRRVRDEEPACKRQKLDSNDDDDDDESSDDTETSTKHKKKHHHKHHHHHHRERTDTESKDSKSKKSKKGKHKHQHKGKKKTVNDRKKELLTPAMDDSDSGTPAVLTSKLALRAKWIRQKRAAVMDAKALQEIFMVR</sequence>
<keyword evidence="4" id="KW-0539">Nucleus</keyword>
<dbReference type="GO" id="GO:0006364">
    <property type="term" value="P:rRNA processing"/>
    <property type="evidence" value="ECO:0007669"/>
    <property type="project" value="UniProtKB-KW"/>
</dbReference>
<gene>
    <name evidence="11" type="ORF">BRENAR_LOCUS350</name>
</gene>
<dbReference type="STRING" id="13370.A0A448YF97"/>
<evidence type="ECO:0000256" key="9">
    <source>
        <dbReference type="SAM" id="MobiDB-lite"/>
    </source>
</evidence>
<reference evidence="11 12" key="1">
    <citation type="submission" date="2018-12" db="EMBL/GenBank/DDBJ databases">
        <authorList>
            <person name="Tiukova I."/>
            <person name="Dainat J."/>
        </authorList>
    </citation>
    <scope>NUCLEOTIDE SEQUENCE [LARGE SCALE GENOMIC DNA]</scope>
</reference>
<keyword evidence="3" id="KW-0698">rRNA processing</keyword>
<dbReference type="PROSITE" id="PS50174">
    <property type="entry name" value="G_PATCH"/>
    <property type="match status" value="1"/>
</dbReference>
<dbReference type="FunCoup" id="A0A448YF97">
    <property type="interactions" value="243"/>
</dbReference>
<dbReference type="GO" id="GO:0005730">
    <property type="term" value="C:nucleolus"/>
    <property type="evidence" value="ECO:0007669"/>
    <property type="project" value="UniProtKB-SubCell"/>
</dbReference>
<evidence type="ECO:0000313" key="11">
    <source>
        <dbReference type="EMBL" id="VEU19613.1"/>
    </source>
</evidence>
<feature type="region of interest" description="Disordered" evidence="9">
    <location>
        <begin position="148"/>
        <end position="235"/>
    </location>
</feature>
<dbReference type="EMBL" id="CAACVR010000001">
    <property type="protein sequence ID" value="VEU19613.1"/>
    <property type="molecule type" value="Genomic_DNA"/>
</dbReference>
<dbReference type="InParanoid" id="A0A448YF97"/>
<dbReference type="PANTHER" id="PTHR23149:SF31">
    <property type="entry name" value="PROTEIN PXR1"/>
    <property type="match status" value="1"/>
</dbReference>
<feature type="compositionally biased region" description="Basic residues" evidence="9">
    <location>
        <begin position="214"/>
        <end position="230"/>
    </location>
</feature>
<dbReference type="InterPro" id="IPR000467">
    <property type="entry name" value="G_patch_dom"/>
</dbReference>
<evidence type="ECO:0000256" key="4">
    <source>
        <dbReference type="ARBA" id="ARBA00023242"/>
    </source>
</evidence>
<name>A0A448YF97_BRENA</name>
<comment type="similarity">
    <text evidence="5">Belongs to the PINX1 family.</text>
</comment>
<dbReference type="Pfam" id="PF01585">
    <property type="entry name" value="G-patch"/>
    <property type="match status" value="1"/>
</dbReference>
<dbReference type="GO" id="GO:0003676">
    <property type="term" value="F:nucleic acid binding"/>
    <property type="evidence" value="ECO:0007669"/>
    <property type="project" value="InterPro"/>
</dbReference>
<evidence type="ECO:0000256" key="5">
    <source>
        <dbReference type="ARBA" id="ARBA00038007"/>
    </source>
</evidence>
<keyword evidence="2" id="KW-0690">Ribosome biogenesis</keyword>
<organism evidence="11 12">
    <name type="scientific">Brettanomyces naardenensis</name>
    <name type="common">Yeast</name>
    <dbReference type="NCBI Taxonomy" id="13370"/>
    <lineage>
        <taxon>Eukaryota</taxon>
        <taxon>Fungi</taxon>
        <taxon>Dikarya</taxon>
        <taxon>Ascomycota</taxon>
        <taxon>Saccharomycotina</taxon>
        <taxon>Pichiomycetes</taxon>
        <taxon>Pichiales</taxon>
        <taxon>Pichiaceae</taxon>
        <taxon>Brettanomyces</taxon>
    </lineage>
</organism>
<feature type="compositionally biased region" description="Polar residues" evidence="9">
    <location>
        <begin position="17"/>
        <end position="26"/>
    </location>
</feature>
<comment type="subcellular location">
    <subcellularLocation>
        <location evidence="1">Nucleus</location>
        <location evidence="1">Nucleolus</location>
    </subcellularLocation>
</comment>
<dbReference type="InterPro" id="IPR050656">
    <property type="entry name" value="PINX1"/>
</dbReference>
<evidence type="ECO:0000256" key="8">
    <source>
        <dbReference type="ARBA" id="ARBA00041961"/>
    </source>
</evidence>
<evidence type="ECO:0000259" key="10">
    <source>
        <dbReference type="PROSITE" id="PS50174"/>
    </source>
</evidence>
<evidence type="ECO:0000256" key="2">
    <source>
        <dbReference type="ARBA" id="ARBA00022517"/>
    </source>
</evidence>
<evidence type="ECO:0000313" key="12">
    <source>
        <dbReference type="Proteomes" id="UP000290900"/>
    </source>
</evidence>
<protein>
    <recommendedName>
        <fullName evidence="7">Protein PXR1</fullName>
    </recommendedName>
    <alternativeName>
        <fullName evidence="8">PinX1-related protein 1</fullName>
    </alternativeName>
    <alternativeName>
        <fullName evidence="6">Protein pxr1</fullName>
    </alternativeName>
</protein>
<feature type="compositionally biased region" description="Basic residues" evidence="9">
    <location>
        <begin position="186"/>
        <end position="201"/>
    </location>
</feature>
<dbReference type="Proteomes" id="UP000290900">
    <property type="component" value="Unassembled WGS sequence"/>
</dbReference>
<feature type="compositionally biased region" description="Acidic residues" evidence="9">
    <location>
        <begin position="169"/>
        <end position="182"/>
    </location>
</feature>
<feature type="domain" description="G-patch" evidence="10">
    <location>
        <begin position="25"/>
        <end position="71"/>
    </location>
</feature>
<feature type="region of interest" description="Disordered" evidence="9">
    <location>
        <begin position="1"/>
        <end position="26"/>
    </location>
</feature>
<dbReference type="SMART" id="SM00443">
    <property type="entry name" value="G_patch"/>
    <property type="match status" value="1"/>
</dbReference>
<evidence type="ECO:0000256" key="7">
    <source>
        <dbReference type="ARBA" id="ARBA00040376"/>
    </source>
</evidence>
<dbReference type="PANTHER" id="PTHR23149">
    <property type="entry name" value="G PATCH DOMAIN CONTAINING PROTEIN"/>
    <property type="match status" value="1"/>
</dbReference>
<accession>A0A448YF97</accession>
<keyword evidence="12" id="KW-1185">Reference proteome</keyword>
<evidence type="ECO:0000256" key="3">
    <source>
        <dbReference type="ARBA" id="ARBA00022552"/>
    </source>
</evidence>
<feature type="compositionally biased region" description="Basic and acidic residues" evidence="9">
    <location>
        <begin position="148"/>
        <end position="168"/>
    </location>
</feature>